<dbReference type="GO" id="GO:0008033">
    <property type="term" value="P:tRNA processing"/>
    <property type="evidence" value="ECO:0007669"/>
    <property type="project" value="UniProtKB-UniRule"/>
</dbReference>
<evidence type="ECO:0000313" key="13">
    <source>
        <dbReference type="EMBL" id="KAF4631129.1"/>
    </source>
</evidence>
<dbReference type="InterPro" id="IPR016691">
    <property type="entry name" value="TRMT11"/>
</dbReference>
<keyword evidence="3 10" id="KW-0820">tRNA-binding</keyword>
<evidence type="ECO:0000256" key="9">
    <source>
        <dbReference type="ARBA" id="ARBA00066937"/>
    </source>
</evidence>
<dbReference type="InterPro" id="IPR002052">
    <property type="entry name" value="DNA_methylase_N6_adenine_CS"/>
</dbReference>
<comment type="subcellular location">
    <subcellularLocation>
        <location evidence="1">Cytoplasm</location>
    </subcellularLocation>
</comment>
<keyword evidence="5 10" id="KW-0808">Transferase</keyword>
<name>A0A8H4RJC2_9HELO</name>
<accession>A0A8H4RJC2</accession>
<keyword evidence="2" id="KW-0963">Cytoplasm</keyword>
<dbReference type="GO" id="GO:0160102">
    <property type="term" value="F:tRNA (guanine(10)-N2)-methyltransferase activity"/>
    <property type="evidence" value="ECO:0007669"/>
    <property type="project" value="UniProtKB-EC"/>
</dbReference>
<dbReference type="Proteomes" id="UP000566819">
    <property type="component" value="Unassembled WGS sequence"/>
</dbReference>
<proteinExistence type="inferred from homology"/>
<keyword evidence="8 10" id="KW-0694">RNA-binding</keyword>
<dbReference type="GO" id="GO:0005737">
    <property type="term" value="C:cytoplasm"/>
    <property type="evidence" value="ECO:0007669"/>
    <property type="project" value="UniProtKB-SubCell"/>
</dbReference>
<dbReference type="Pfam" id="PF25904">
    <property type="entry name" value="Tmrp11_N"/>
    <property type="match status" value="1"/>
</dbReference>
<dbReference type="EC" id="2.1.1.214" evidence="9"/>
<keyword evidence="4 10" id="KW-0489">Methyltransferase</keyword>
<evidence type="ECO:0000256" key="6">
    <source>
        <dbReference type="ARBA" id="ARBA00022691"/>
    </source>
</evidence>
<dbReference type="PROSITE" id="PS51627">
    <property type="entry name" value="SAM_MT_TRM11"/>
    <property type="match status" value="1"/>
</dbReference>
<evidence type="ECO:0000256" key="4">
    <source>
        <dbReference type="ARBA" id="ARBA00022603"/>
    </source>
</evidence>
<dbReference type="InterPro" id="IPR029058">
    <property type="entry name" value="AB_hydrolase_fold"/>
</dbReference>
<comment type="similarity">
    <text evidence="10">Belongs to the class I-like SAM-binding methyltransferase superfamily. TRM11 methyltransferase family.</text>
</comment>
<dbReference type="InterPro" id="IPR059073">
    <property type="entry name" value="TRMT11_N"/>
</dbReference>
<keyword evidence="7 10" id="KW-0819">tRNA processing</keyword>
<evidence type="ECO:0000313" key="14">
    <source>
        <dbReference type="Proteomes" id="UP000566819"/>
    </source>
</evidence>
<dbReference type="GO" id="GO:0000049">
    <property type="term" value="F:tRNA binding"/>
    <property type="evidence" value="ECO:0007669"/>
    <property type="project" value="UniProtKB-UniRule"/>
</dbReference>
<feature type="domain" description="tRNA (guanine(10)-N(2))-methyltransferase TRMT11 N-terminal" evidence="12">
    <location>
        <begin position="1"/>
        <end position="171"/>
    </location>
</feature>
<feature type="domain" description="Ribosomal RNA large subunit methyltransferase K/L-like methyltransferase" evidence="11">
    <location>
        <begin position="181"/>
        <end position="295"/>
    </location>
</feature>
<evidence type="ECO:0000256" key="2">
    <source>
        <dbReference type="ARBA" id="ARBA00022490"/>
    </source>
</evidence>
<dbReference type="GO" id="GO:0032259">
    <property type="term" value="P:methylation"/>
    <property type="evidence" value="ECO:0007669"/>
    <property type="project" value="UniProtKB-UniRule"/>
</dbReference>
<dbReference type="InterPro" id="IPR000241">
    <property type="entry name" value="RlmKL-like_Mtase"/>
</dbReference>
<dbReference type="Gene3D" id="3.40.50.1820">
    <property type="entry name" value="alpha/beta hydrolase"/>
    <property type="match status" value="1"/>
</dbReference>
<dbReference type="Gene3D" id="3.40.50.150">
    <property type="entry name" value="Vaccinia Virus protein VP39"/>
    <property type="match status" value="1"/>
</dbReference>
<evidence type="ECO:0000256" key="5">
    <source>
        <dbReference type="ARBA" id="ARBA00022679"/>
    </source>
</evidence>
<dbReference type="AlphaFoldDB" id="A0A8H4RJC2"/>
<protein>
    <recommendedName>
        <fullName evidence="9">tRNA (guanine(10)-N(2))-methyltransferase</fullName>
        <ecNumber evidence="9">2.1.1.214</ecNumber>
    </recommendedName>
</protein>
<dbReference type="InterPro" id="IPR029063">
    <property type="entry name" value="SAM-dependent_MTases_sf"/>
</dbReference>
<evidence type="ECO:0000259" key="11">
    <source>
        <dbReference type="Pfam" id="PF01170"/>
    </source>
</evidence>
<organism evidence="13 14">
    <name type="scientific">Cudoniella acicularis</name>
    <dbReference type="NCBI Taxonomy" id="354080"/>
    <lineage>
        <taxon>Eukaryota</taxon>
        <taxon>Fungi</taxon>
        <taxon>Dikarya</taxon>
        <taxon>Ascomycota</taxon>
        <taxon>Pezizomycotina</taxon>
        <taxon>Leotiomycetes</taxon>
        <taxon>Helotiales</taxon>
        <taxon>Tricladiaceae</taxon>
        <taxon>Cudoniella</taxon>
    </lineage>
</organism>
<evidence type="ECO:0000256" key="8">
    <source>
        <dbReference type="ARBA" id="ARBA00022884"/>
    </source>
</evidence>
<dbReference type="PROSITE" id="PS00092">
    <property type="entry name" value="N6_MTASE"/>
    <property type="match status" value="1"/>
</dbReference>
<dbReference type="PANTHER" id="PTHR13370">
    <property type="entry name" value="RNA METHYLASE-RELATED"/>
    <property type="match status" value="1"/>
</dbReference>
<evidence type="ECO:0000256" key="3">
    <source>
        <dbReference type="ARBA" id="ARBA00022555"/>
    </source>
</evidence>
<comment type="caution">
    <text evidence="13">The sequence shown here is derived from an EMBL/GenBank/DDBJ whole genome shotgun (WGS) entry which is preliminary data.</text>
</comment>
<evidence type="ECO:0000259" key="12">
    <source>
        <dbReference type="Pfam" id="PF25904"/>
    </source>
</evidence>
<evidence type="ECO:0000256" key="7">
    <source>
        <dbReference type="ARBA" id="ARBA00022694"/>
    </source>
</evidence>
<sequence length="673" mass="76056">MEYMIRFTQVHETFRLAEIQALAVLEEINLEILSYSPSSPFCIVNISSEEAAIRLVKRSILAKAIYEVWGSGSSYEDLHDNVRGISQHLWPLYKDSSFKFSVDSFQGSRSTTEQKKIIEGFRFLGFEGPIKMKGAEQDFCVLEEWQFDAAALGVHEPQAVHLGRFLSSSQREIIGKYDLKKRKYICTTSMDAELALITANITLAAPGKLFYDPFVGSGSFPVACAHFGALAFGSDIDGRSIRGKGKSSLFSNFVQYDLTNQFGDSFVADLTNTPLRTARLFDGIVCDPPYGVREGLKVLGSRDPTKGKEPIFKDGKAHHTEEGYIPPKRPYSFLAMLDDILEFASVSLVDEGRLSFWMPTSNDQDQEIQIPQHSCLQITSVCTQTFNRWSRRLITYRRIPDAEVVIGVTKEKVKQNGVSADELNPFRKGYFQGFKAAFRMLIEASLVGHIRKFGEMYEPLWEDLLRSCTFKIRAIWVHLSHLHPRLFHGLALIEPVIQGVTPKGPNAAMFTSYRADLWPSRSKAEMAFKKNPFFEILDPRALSKYIEYGLREVPTAIYPISGANAVPEGSVTLTTTKHQEAWSYLRSNFAPLPLKNSIDPNEDRLLSPDIDLEEDGKLMFACPEAMLTLQNLPLLRPSVIWIYGADSPINVHSLREEKAENYGYGDWRKWRGN</sequence>
<dbReference type="PANTHER" id="PTHR13370:SF3">
    <property type="entry name" value="TRNA (GUANINE(10)-N2)-METHYLTRANSFERASE HOMOLOG"/>
    <property type="match status" value="1"/>
</dbReference>
<dbReference type="OrthoDB" id="296065at2759"/>
<gene>
    <name evidence="13" type="ORF">G7Y89_g7003</name>
</gene>
<evidence type="ECO:0000256" key="10">
    <source>
        <dbReference type="PROSITE-ProRule" id="PRU00959"/>
    </source>
</evidence>
<keyword evidence="14" id="KW-1185">Reference proteome</keyword>
<evidence type="ECO:0000256" key="1">
    <source>
        <dbReference type="ARBA" id="ARBA00004496"/>
    </source>
</evidence>
<dbReference type="SUPFAM" id="SSF53335">
    <property type="entry name" value="S-adenosyl-L-methionine-dependent methyltransferases"/>
    <property type="match status" value="1"/>
</dbReference>
<reference evidence="13 14" key="1">
    <citation type="submission" date="2020-03" db="EMBL/GenBank/DDBJ databases">
        <title>Draft Genome Sequence of Cudoniella acicularis.</title>
        <authorList>
            <person name="Buettner E."/>
            <person name="Kellner H."/>
        </authorList>
    </citation>
    <scope>NUCLEOTIDE SEQUENCE [LARGE SCALE GENOMIC DNA]</scope>
    <source>
        <strain evidence="13 14">DSM 108380</strain>
    </source>
</reference>
<dbReference type="EMBL" id="JAAMPI010000474">
    <property type="protein sequence ID" value="KAF4631129.1"/>
    <property type="molecule type" value="Genomic_DNA"/>
</dbReference>
<dbReference type="GO" id="GO:0043527">
    <property type="term" value="C:tRNA methyltransferase complex"/>
    <property type="evidence" value="ECO:0007669"/>
    <property type="project" value="UniProtKB-ARBA"/>
</dbReference>
<dbReference type="Pfam" id="PF01170">
    <property type="entry name" value="UPF0020"/>
    <property type="match status" value="1"/>
</dbReference>
<keyword evidence="6 10" id="KW-0949">S-adenosyl-L-methionine</keyword>